<name>A0A9D4K032_DREPO</name>
<dbReference type="AlphaFoldDB" id="A0A9D4K032"/>
<evidence type="ECO:0000313" key="2">
    <source>
        <dbReference type="Proteomes" id="UP000828390"/>
    </source>
</evidence>
<reference evidence="1" key="1">
    <citation type="journal article" date="2019" name="bioRxiv">
        <title>The Genome of the Zebra Mussel, Dreissena polymorpha: A Resource for Invasive Species Research.</title>
        <authorList>
            <person name="McCartney M.A."/>
            <person name="Auch B."/>
            <person name="Kono T."/>
            <person name="Mallez S."/>
            <person name="Zhang Y."/>
            <person name="Obille A."/>
            <person name="Becker A."/>
            <person name="Abrahante J.E."/>
            <person name="Garbe J."/>
            <person name="Badalamenti J.P."/>
            <person name="Herman A."/>
            <person name="Mangelson H."/>
            <person name="Liachko I."/>
            <person name="Sullivan S."/>
            <person name="Sone E.D."/>
            <person name="Koren S."/>
            <person name="Silverstein K.A.T."/>
            <person name="Beckman K.B."/>
            <person name="Gohl D.M."/>
        </authorList>
    </citation>
    <scope>NUCLEOTIDE SEQUENCE</scope>
    <source>
        <strain evidence="1">Duluth1</strain>
        <tissue evidence="1">Whole animal</tissue>
    </source>
</reference>
<proteinExistence type="predicted"/>
<accession>A0A9D4K032</accession>
<reference evidence="1" key="2">
    <citation type="submission" date="2020-11" db="EMBL/GenBank/DDBJ databases">
        <authorList>
            <person name="McCartney M.A."/>
            <person name="Auch B."/>
            <person name="Kono T."/>
            <person name="Mallez S."/>
            <person name="Becker A."/>
            <person name="Gohl D.M."/>
            <person name="Silverstein K.A.T."/>
            <person name="Koren S."/>
            <person name="Bechman K.B."/>
            <person name="Herman A."/>
            <person name="Abrahante J.E."/>
            <person name="Garbe J."/>
        </authorList>
    </citation>
    <scope>NUCLEOTIDE SEQUENCE</scope>
    <source>
        <strain evidence="1">Duluth1</strain>
        <tissue evidence="1">Whole animal</tissue>
    </source>
</reference>
<keyword evidence="2" id="KW-1185">Reference proteome</keyword>
<sequence length="90" mass="9890">MPRPNSNAGCQQSILIKPHRRADAWLKPWEFHGVHSGASLDTKAYCEGCTDTIAHDSYKVHCRAAGMGHVVGTSGTGYELSVNHSYILFF</sequence>
<dbReference type="EMBL" id="JAIWYP010000005">
    <property type="protein sequence ID" value="KAH3827002.1"/>
    <property type="molecule type" value="Genomic_DNA"/>
</dbReference>
<comment type="caution">
    <text evidence="1">The sequence shown here is derived from an EMBL/GenBank/DDBJ whole genome shotgun (WGS) entry which is preliminary data.</text>
</comment>
<organism evidence="1 2">
    <name type="scientific">Dreissena polymorpha</name>
    <name type="common">Zebra mussel</name>
    <name type="synonym">Mytilus polymorpha</name>
    <dbReference type="NCBI Taxonomy" id="45954"/>
    <lineage>
        <taxon>Eukaryota</taxon>
        <taxon>Metazoa</taxon>
        <taxon>Spiralia</taxon>
        <taxon>Lophotrochozoa</taxon>
        <taxon>Mollusca</taxon>
        <taxon>Bivalvia</taxon>
        <taxon>Autobranchia</taxon>
        <taxon>Heteroconchia</taxon>
        <taxon>Euheterodonta</taxon>
        <taxon>Imparidentia</taxon>
        <taxon>Neoheterodontei</taxon>
        <taxon>Myida</taxon>
        <taxon>Dreissenoidea</taxon>
        <taxon>Dreissenidae</taxon>
        <taxon>Dreissena</taxon>
    </lineage>
</organism>
<evidence type="ECO:0000313" key="1">
    <source>
        <dbReference type="EMBL" id="KAH3827002.1"/>
    </source>
</evidence>
<gene>
    <name evidence="1" type="ORF">DPMN_128930</name>
</gene>
<protein>
    <submittedName>
        <fullName evidence="1">Uncharacterized protein</fullName>
    </submittedName>
</protein>
<dbReference type="Proteomes" id="UP000828390">
    <property type="component" value="Unassembled WGS sequence"/>
</dbReference>